<keyword evidence="3" id="KW-1185">Reference proteome</keyword>
<comment type="caution">
    <text evidence="2">The sequence shown here is derived from an EMBL/GenBank/DDBJ whole genome shotgun (WGS) entry which is preliminary data.</text>
</comment>
<feature type="compositionally biased region" description="Polar residues" evidence="1">
    <location>
        <begin position="72"/>
        <end position="82"/>
    </location>
</feature>
<feature type="region of interest" description="Disordered" evidence="1">
    <location>
        <begin position="38"/>
        <end position="82"/>
    </location>
</feature>
<feature type="compositionally biased region" description="Low complexity" evidence="1">
    <location>
        <begin position="60"/>
        <end position="71"/>
    </location>
</feature>
<evidence type="ECO:0000313" key="2">
    <source>
        <dbReference type="EMBL" id="GAA5201689.1"/>
    </source>
</evidence>
<gene>
    <name evidence="2" type="ORF">GCM10023346_46600</name>
</gene>
<reference evidence="3" key="1">
    <citation type="journal article" date="2019" name="Int. J. Syst. Evol. Microbiol.">
        <title>The Global Catalogue of Microorganisms (GCM) 10K type strain sequencing project: providing services to taxonomists for standard genome sequencing and annotation.</title>
        <authorList>
            <consortium name="The Broad Institute Genomics Platform"/>
            <consortium name="The Broad Institute Genome Sequencing Center for Infectious Disease"/>
            <person name="Wu L."/>
            <person name="Ma J."/>
        </authorList>
    </citation>
    <scope>NUCLEOTIDE SEQUENCE [LARGE SCALE GENOMIC DNA]</scope>
    <source>
        <strain evidence="3">JCM 18514</strain>
    </source>
</reference>
<dbReference type="Proteomes" id="UP001500200">
    <property type="component" value="Unassembled WGS sequence"/>
</dbReference>
<evidence type="ECO:0000313" key="3">
    <source>
        <dbReference type="Proteomes" id="UP001500200"/>
    </source>
</evidence>
<organism evidence="2 3">
    <name type="scientific">Arthrobacter gyeryongensis</name>
    <dbReference type="NCBI Taxonomy" id="1650592"/>
    <lineage>
        <taxon>Bacteria</taxon>
        <taxon>Bacillati</taxon>
        <taxon>Actinomycetota</taxon>
        <taxon>Actinomycetes</taxon>
        <taxon>Micrococcales</taxon>
        <taxon>Micrococcaceae</taxon>
        <taxon>Arthrobacter</taxon>
    </lineage>
</organism>
<sequence>MLMPDAASPAVISFAGTGAGKWAMWALLKGSRASTCGPLGCDDREVEPDSDDVDEGGGAATAQPTTTEEAQSAINAPNCRTL</sequence>
<protein>
    <submittedName>
        <fullName evidence="2">Uncharacterized protein</fullName>
    </submittedName>
</protein>
<evidence type="ECO:0000256" key="1">
    <source>
        <dbReference type="SAM" id="MobiDB-lite"/>
    </source>
</evidence>
<accession>A0ABP9SRZ7</accession>
<name>A0ABP9SRZ7_9MICC</name>
<proteinExistence type="predicted"/>
<feature type="compositionally biased region" description="Acidic residues" evidence="1">
    <location>
        <begin position="44"/>
        <end position="55"/>
    </location>
</feature>
<dbReference type="EMBL" id="BAABKK010000038">
    <property type="protein sequence ID" value="GAA5201689.1"/>
    <property type="molecule type" value="Genomic_DNA"/>
</dbReference>